<dbReference type="PANTHER" id="PTHR46300">
    <property type="entry name" value="P450, PUTATIVE (EUROFUNG)-RELATED-RELATED"/>
    <property type="match status" value="1"/>
</dbReference>
<keyword evidence="8 10" id="KW-0503">Monooxygenase</keyword>
<evidence type="ECO:0000256" key="8">
    <source>
        <dbReference type="ARBA" id="ARBA00023033"/>
    </source>
</evidence>
<dbReference type="OrthoDB" id="2789670at2759"/>
<keyword evidence="5 9" id="KW-0479">Metal-binding</keyword>
<proteinExistence type="inferred from homology"/>
<dbReference type="InterPro" id="IPR036396">
    <property type="entry name" value="Cyt_P450_sf"/>
</dbReference>
<dbReference type="PRINTS" id="PR00463">
    <property type="entry name" value="EP450I"/>
</dbReference>
<dbReference type="InterPro" id="IPR002401">
    <property type="entry name" value="Cyt_P450_E_grp-I"/>
</dbReference>
<keyword evidence="4 9" id="KW-0349">Heme</keyword>
<gene>
    <name evidence="11" type="ORF">AG1IA_07631</name>
</gene>
<sequence length="596" mass="67256">MATYTKGNFDPARLTTGRLVRNGVAVHNGKRVAESATGEIPAFPVKLTSFMQVEGMQVKGYYCKSLEICLALQSPLSAALAGACMTVCVYQRQRHLGLPLPPGPPKTSWFSGNALDMPRTHPWIKFTEWAKIYAVSDLFESRGALYSHRPRREMAFLMGWERVMPFHGYDEDWKMYRRYANQGFNKKAAMKYHAGQTRDVHLFLQRLAANSENFVLLGKIIMRITYGYVVTDANDPYVKSSDEAIESLGRVTMMGNYLVDSYPFLRHLPTWLPGMGFKTKAFEWSKLPLGMANIPFEWTKKQMAAGIAIPSFLSELLEQNVDGRRGEEIIKWTAASMYGGGAHTTVGILNNFILAMLLYPEVAQKAREEIDKVVGTDRLPTVLDRPDLPYLECVILETLRWYPVTPLSIPRRVSQDDEYRGYRIPANSTVYNNVYAITRDESMFPDPEKFIPERFDERQKTCGPLSPRDIIFGIGRRVCPGQFIADTSIFLVMSGILATMDITKARDGNGDEIEPEILRGPALVCAQLVPAQRIGHIFKRQCLAELPSKTCCIPLTVVESFFKFKTGPDLGTLHTVQTSPNLRLKSFDIPKLFTHC</sequence>
<dbReference type="GO" id="GO:0004497">
    <property type="term" value="F:monooxygenase activity"/>
    <property type="evidence" value="ECO:0007669"/>
    <property type="project" value="UniProtKB-KW"/>
</dbReference>
<feature type="binding site" description="axial binding residue" evidence="9">
    <location>
        <position position="479"/>
    </location>
    <ligand>
        <name>heme</name>
        <dbReference type="ChEBI" id="CHEBI:30413"/>
    </ligand>
    <ligandPart>
        <name>Fe</name>
        <dbReference type="ChEBI" id="CHEBI:18248"/>
    </ligandPart>
</feature>
<evidence type="ECO:0000256" key="9">
    <source>
        <dbReference type="PIRSR" id="PIRSR602401-1"/>
    </source>
</evidence>
<keyword evidence="6 10" id="KW-0560">Oxidoreductase</keyword>
<dbReference type="HOGENOM" id="CLU_001570_2_3_1"/>
<dbReference type="PROSITE" id="PS00086">
    <property type="entry name" value="CYTOCHROME_P450"/>
    <property type="match status" value="1"/>
</dbReference>
<dbReference type="PANTHER" id="PTHR46300:SF7">
    <property type="entry name" value="P450, PUTATIVE (EUROFUNG)-RELATED"/>
    <property type="match status" value="1"/>
</dbReference>
<evidence type="ECO:0000256" key="2">
    <source>
        <dbReference type="ARBA" id="ARBA00005179"/>
    </source>
</evidence>
<organism evidence="11 12">
    <name type="scientific">Thanatephorus cucumeris (strain AG1-IA)</name>
    <name type="common">Rice sheath blight fungus</name>
    <name type="synonym">Rhizoctonia solani</name>
    <dbReference type="NCBI Taxonomy" id="983506"/>
    <lineage>
        <taxon>Eukaryota</taxon>
        <taxon>Fungi</taxon>
        <taxon>Dikarya</taxon>
        <taxon>Basidiomycota</taxon>
        <taxon>Agaricomycotina</taxon>
        <taxon>Agaricomycetes</taxon>
        <taxon>Cantharellales</taxon>
        <taxon>Ceratobasidiaceae</taxon>
        <taxon>Rhizoctonia</taxon>
        <taxon>Rhizoctonia solani AG-1</taxon>
    </lineage>
</organism>
<dbReference type="GO" id="GO:0016705">
    <property type="term" value="F:oxidoreductase activity, acting on paired donors, with incorporation or reduction of molecular oxygen"/>
    <property type="evidence" value="ECO:0007669"/>
    <property type="project" value="InterPro"/>
</dbReference>
<comment type="pathway">
    <text evidence="2">Secondary metabolite biosynthesis.</text>
</comment>
<keyword evidence="7 9" id="KW-0408">Iron</keyword>
<dbReference type="Pfam" id="PF00067">
    <property type="entry name" value="p450"/>
    <property type="match status" value="1"/>
</dbReference>
<dbReference type="STRING" id="983506.L8WPS5"/>
<keyword evidence="12" id="KW-1185">Reference proteome</keyword>
<name>L8WPS5_THACA</name>
<evidence type="ECO:0000256" key="7">
    <source>
        <dbReference type="ARBA" id="ARBA00023004"/>
    </source>
</evidence>
<dbReference type="Proteomes" id="UP000011668">
    <property type="component" value="Unassembled WGS sequence"/>
</dbReference>
<evidence type="ECO:0000313" key="12">
    <source>
        <dbReference type="Proteomes" id="UP000011668"/>
    </source>
</evidence>
<dbReference type="CDD" id="cd11065">
    <property type="entry name" value="CYP64-like"/>
    <property type="match status" value="1"/>
</dbReference>
<evidence type="ECO:0000256" key="10">
    <source>
        <dbReference type="RuleBase" id="RU000461"/>
    </source>
</evidence>
<evidence type="ECO:0000256" key="5">
    <source>
        <dbReference type="ARBA" id="ARBA00022723"/>
    </source>
</evidence>
<comment type="similarity">
    <text evidence="3 10">Belongs to the cytochrome P450 family.</text>
</comment>
<dbReference type="InterPro" id="IPR050364">
    <property type="entry name" value="Cytochrome_P450_fung"/>
</dbReference>
<accession>L8WPS5</accession>
<evidence type="ECO:0000313" key="11">
    <source>
        <dbReference type="EMBL" id="ELU38329.1"/>
    </source>
</evidence>
<dbReference type="EMBL" id="AFRT01002194">
    <property type="protein sequence ID" value="ELU38329.1"/>
    <property type="molecule type" value="Genomic_DNA"/>
</dbReference>
<evidence type="ECO:0000256" key="3">
    <source>
        <dbReference type="ARBA" id="ARBA00010617"/>
    </source>
</evidence>
<reference evidence="11 12" key="1">
    <citation type="journal article" date="2013" name="Nat. Commun.">
        <title>The evolution and pathogenic mechanisms of the rice sheath blight pathogen.</title>
        <authorList>
            <person name="Zheng A."/>
            <person name="Lin R."/>
            <person name="Xu L."/>
            <person name="Qin P."/>
            <person name="Tang C."/>
            <person name="Ai P."/>
            <person name="Zhang D."/>
            <person name="Liu Y."/>
            <person name="Sun Z."/>
            <person name="Feng H."/>
            <person name="Wang Y."/>
            <person name="Chen Y."/>
            <person name="Liang X."/>
            <person name="Fu R."/>
            <person name="Li Q."/>
            <person name="Zhang J."/>
            <person name="Yu X."/>
            <person name="Xie Z."/>
            <person name="Ding L."/>
            <person name="Guan P."/>
            <person name="Tang J."/>
            <person name="Liang Y."/>
            <person name="Wang S."/>
            <person name="Deng Q."/>
            <person name="Li S."/>
            <person name="Zhu J."/>
            <person name="Wang L."/>
            <person name="Liu H."/>
            <person name="Li P."/>
        </authorList>
    </citation>
    <scope>NUCLEOTIDE SEQUENCE [LARGE SCALE GENOMIC DNA]</scope>
    <source>
        <strain evidence="12">AG-1 IA</strain>
    </source>
</reference>
<dbReference type="GO" id="GO:0005506">
    <property type="term" value="F:iron ion binding"/>
    <property type="evidence" value="ECO:0007669"/>
    <property type="project" value="InterPro"/>
</dbReference>
<protein>
    <submittedName>
        <fullName evidence="11">Cytochrome P450</fullName>
    </submittedName>
</protein>
<evidence type="ECO:0000256" key="6">
    <source>
        <dbReference type="ARBA" id="ARBA00023002"/>
    </source>
</evidence>
<dbReference type="SUPFAM" id="SSF48264">
    <property type="entry name" value="Cytochrome P450"/>
    <property type="match status" value="1"/>
</dbReference>
<evidence type="ECO:0000256" key="4">
    <source>
        <dbReference type="ARBA" id="ARBA00022617"/>
    </source>
</evidence>
<evidence type="ECO:0000256" key="1">
    <source>
        <dbReference type="ARBA" id="ARBA00001971"/>
    </source>
</evidence>
<dbReference type="Gene3D" id="1.10.630.10">
    <property type="entry name" value="Cytochrome P450"/>
    <property type="match status" value="1"/>
</dbReference>
<dbReference type="InterPro" id="IPR017972">
    <property type="entry name" value="Cyt_P450_CS"/>
</dbReference>
<dbReference type="AlphaFoldDB" id="L8WPS5"/>
<dbReference type="PRINTS" id="PR00385">
    <property type="entry name" value="P450"/>
</dbReference>
<dbReference type="GO" id="GO:0020037">
    <property type="term" value="F:heme binding"/>
    <property type="evidence" value="ECO:0007669"/>
    <property type="project" value="InterPro"/>
</dbReference>
<comment type="cofactor">
    <cofactor evidence="1 9">
        <name>heme</name>
        <dbReference type="ChEBI" id="CHEBI:30413"/>
    </cofactor>
</comment>
<comment type="caution">
    <text evidence="11">The sequence shown here is derived from an EMBL/GenBank/DDBJ whole genome shotgun (WGS) entry which is preliminary data.</text>
</comment>
<dbReference type="InterPro" id="IPR001128">
    <property type="entry name" value="Cyt_P450"/>
</dbReference>